<name>A0AC60P1T0_IXOPE</name>
<organism evidence="1 2">
    <name type="scientific">Ixodes persulcatus</name>
    <name type="common">Taiga tick</name>
    <dbReference type="NCBI Taxonomy" id="34615"/>
    <lineage>
        <taxon>Eukaryota</taxon>
        <taxon>Metazoa</taxon>
        <taxon>Ecdysozoa</taxon>
        <taxon>Arthropoda</taxon>
        <taxon>Chelicerata</taxon>
        <taxon>Arachnida</taxon>
        <taxon>Acari</taxon>
        <taxon>Parasitiformes</taxon>
        <taxon>Ixodida</taxon>
        <taxon>Ixodoidea</taxon>
        <taxon>Ixodidae</taxon>
        <taxon>Ixodinae</taxon>
        <taxon>Ixodes</taxon>
    </lineage>
</organism>
<gene>
    <name evidence="1" type="ORF">HPB47_009559</name>
</gene>
<reference evidence="1 2" key="1">
    <citation type="journal article" date="2020" name="Cell">
        <title>Large-Scale Comparative Analyses of Tick Genomes Elucidate Their Genetic Diversity and Vector Capacities.</title>
        <authorList>
            <consortium name="Tick Genome and Microbiome Consortium (TIGMIC)"/>
            <person name="Jia N."/>
            <person name="Wang J."/>
            <person name="Shi W."/>
            <person name="Du L."/>
            <person name="Sun Y."/>
            <person name="Zhan W."/>
            <person name="Jiang J.F."/>
            <person name="Wang Q."/>
            <person name="Zhang B."/>
            <person name="Ji P."/>
            <person name="Bell-Sakyi L."/>
            <person name="Cui X.M."/>
            <person name="Yuan T.T."/>
            <person name="Jiang B.G."/>
            <person name="Yang W.F."/>
            <person name="Lam T.T."/>
            <person name="Chang Q.C."/>
            <person name="Ding S.J."/>
            <person name="Wang X.J."/>
            <person name="Zhu J.G."/>
            <person name="Ruan X.D."/>
            <person name="Zhao L."/>
            <person name="Wei J.T."/>
            <person name="Ye R.Z."/>
            <person name="Que T.C."/>
            <person name="Du C.H."/>
            <person name="Zhou Y.H."/>
            <person name="Cheng J.X."/>
            <person name="Dai P.F."/>
            <person name="Guo W.B."/>
            <person name="Han X.H."/>
            <person name="Huang E.J."/>
            <person name="Li L.F."/>
            <person name="Wei W."/>
            <person name="Gao Y.C."/>
            <person name="Liu J.Z."/>
            <person name="Shao H.Z."/>
            <person name="Wang X."/>
            <person name="Wang C.C."/>
            <person name="Yang T.C."/>
            <person name="Huo Q.B."/>
            <person name="Li W."/>
            <person name="Chen H.Y."/>
            <person name="Chen S.E."/>
            <person name="Zhou L.G."/>
            <person name="Ni X.B."/>
            <person name="Tian J.H."/>
            <person name="Sheng Y."/>
            <person name="Liu T."/>
            <person name="Pan Y.S."/>
            <person name="Xia L.Y."/>
            <person name="Li J."/>
            <person name="Zhao F."/>
            <person name="Cao W.C."/>
        </authorList>
    </citation>
    <scope>NUCLEOTIDE SEQUENCE [LARGE SCALE GENOMIC DNA]</scope>
    <source>
        <strain evidence="1">Iper-2018</strain>
    </source>
</reference>
<protein>
    <submittedName>
        <fullName evidence="1">Uncharacterized protein</fullName>
    </submittedName>
</protein>
<accession>A0AC60P1T0</accession>
<evidence type="ECO:0000313" key="2">
    <source>
        <dbReference type="Proteomes" id="UP000805193"/>
    </source>
</evidence>
<comment type="caution">
    <text evidence="1">The sequence shown here is derived from an EMBL/GenBank/DDBJ whole genome shotgun (WGS) entry which is preliminary data.</text>
</comment>
<keyword evidence="2" id="KW-1185">Reference proteome</keyword>
<sequence length="279" mass="31542">MRIRDEVANHTQHPDESLVEYVRALQELYSRAEPSASDAEKVARAIRQCHPRFKTYLRGRDFADLEALAREARTVQAGLLAELQYHPPPRAEESLEPRCTWGGRAADTHIESRTAYTAVAERGHGVAIMPRALDHFAYEQRASTAPVSLQLTTNEVVGEGQVLSYEVGVDPGVAFLEVPESDETTSFRNGRWTRMRRPWSLVQQLLCYVGRGLLQWQGDRLRQQLLLKGDRHHWAGAGGDHLVHDRSGGPAHRPQARQPAHGLRTSSFTKTSWRSNRRM</sequence>
<proteinExistence type="predicted"/>
<dbReference type="Proteomes" id="UP000805193">
    <property type="component" value="Unassembled WGS sequence"/>
</dbReference>
<dbReference type="EMBL" id="JABSTQ010011275">
    <property type="protein sequence ID" value="KAG0413298.1"/>
    <property type="molecule type" value="Genomic_DNA"/>
</dbReference>
<evidence type="ECO:0000313" key="1">
    <source>
        <dbReference type="EMBL" id="KAG0413298.1"/>
    </source>
</evidence>